<evidence type="ECO:0000256" key="1">
    <source>
        <dbReference type="ARBA" id="ARBA00006642"/>
    </source>
</evidence>
<keyword evidence="5 9" id="KW-0220">Diaminopimelate biosynthesis</keyword>
<comment type="caution">
    <text evidence="9">Lacks conserved residue(s) required for the propagation of feature annotation.</text>
</comment>
<keyword evidence="2 9" id="KW-0963">Cytoplasm</keyword>
<evidence type="ECO:0000259" key="11">
    <source>
        <dbReference type="Pfam" id="PF01113"/>
    </source>
</evidence>
<dbReference type="Proteomes" id="UP000644115">
    <property type="component" value="Unassembled WGS sequence"/>
</dbReference>
<dbReference type="PROSITE" id="PS01298">
    <property type="entry name" value="DAPB"/>
    <property type="match status" value="1"/>
</dbReference>
<evidence type="ECO:0000256" key="6">
    <source>
        <dbReference type="ARBA" id="ARBA00023002"/>
    </source>
</evidence>
<dbReference type="Pfam" id="PF01113">
    <property type="entry name" value="DapB_N"/>
    <property type="match status" value="1"/>
</dbReference>
<dbReference type="EMBL" id="JACRWC010000039">
    <property type="protein sequence ID" value="MBC5998874.1"/>
    <property type="molecule type" value="Genomic_DNA"/>
</dbReference>
<keyword evidence="6 9" id="KW-0560">Oxidoreductase</keyword>
<organism evidence="13 14">
    <name type="scientific">Lentihominibacter faecis</name>
    <dbReference type="NCBI Taxonomy" id="2764712"/>
    <lineage>
        <taxon>Bacteria</taxon>
        <taxon>Bacillati</taxon>
        <taxon>Bacillota</taxon>
        <taxon>Clostridia</taxon>
        <taxon>Peptostreptococcales</taxon>
        <taxon>Anaerovoracaceae</taxon>
        <taxon>Lentihominibacter</taxon>
    </lineage>
</organism>
<evidence type="ECO:0000313" key="14">
    <source>
        <dbReference type="Proteomes" id="UP000644115"/>
    </source>
</evidence>
<comment type="pathway">
    <text evidence="9">Amino-acid biosynthesis; L-lysine biosynthesis via DAP pathway; (S)-tetrahydrodipicolinate from L-aspartate: step 4/4.</text>
</comment>
<accession>A0A923NCG5</accession>
<dbReference type="GO" id="GO:0005829">
    <property type="term" value="C:cytosol"/>
    <property type="evidence" value="ECO:0007669"/>
    <property type="project" value="TreeGrafter"/>
</dbReference>
<keyword evidence="4 9" id="KW-0521">NADP</keyword>
<evidence type="ECO:0000256" key="9">
    <source>
        <dbReference type="HAMAP-Rule" id="MF_00102"/>
    </source>
</evidence>
<dbReference type="SUPFAM" id="SSF55347">
    <property type="entry name" value="Glyceraldehyde-3-phosphate dehydrogenase-like, C-terminal domain"/>
    <property type="match status" value="1"/>
</dbReference>
<feature type="binding site" evidence="9">
    <location>
        <position position="35"/>
    </location>
    <ligand>
        <name>NADP(+)</name>
        <dbReference type="ChEBI" id="CHEBI:58349"/>
    </ligand>
</feature>
<dbReference type="CDD" id="cd02274">
    <property type="entry name" value="DHDPR_N"/>
    <property type="match status" value="1"/>
</dbReference>
<dbReference type="GO" id="GO:0051287">
    <property type="term" value="F:NAD binding"/>
    <property type="evidence" value="ECO:0007669"/>
    <property type="project" value="UniProtKB-UniRule"/>
</dbReference>
<evidence type="ECO:0000256" key="5">
    <source>
        <dbReference type="ARBA" id="ARBA00022915"/>
    </source>
</evidence>
<feature type="binding site" evidence="9">
    <location>
        <begin position="98"/>
        <end position="101"/>
    </location>
    <ligand>
        <name>NAD(+)</name>
        <dbReference type="ChEBI" id="CHEBI:57540"/>
    </ligand>
</feature>
<dbReference type="GO" id="GO:0050661">
    <property type="term" value="F:NADP binding"/>
    <property type="evidence" value="ECO:0007669"/>
    <property type="project" value="UniProtKB-UniRule"/>
</dbReference>
<feature type="domain" description="Dihydrodipicolinate reductase C-terminal" evidence="12">
    <location>
        <begin position="104"/>
        <end position="234"/>
    </location>
</feature>
<dbReference type="EC" id="1.17.1.8" evidence="9 10"/>
<feature type="binding site" evidence="9">
    <location>
        <position position="132"/>
    </location>
    <ligand>
        <name>(S)-2,3,4,5-tetrahydrodipicolinate</name>
        <dbReference type="ChEBI" id="CHEBI:16845"/>
    </ligand>
</feature>
<dbReference type="FunFam" id="3.30.360.10:FF:000009">
    <property type="entry name" value="4-hydroxy-tetrahydrodipicolinate reductase"/>
    <property type="match status" value="1"/>
</dbReference>
<dbReference type="SUPFAM" id="SSF51735">
    <property type="entry name" value="NAD(P)-binding Rossmann-fold domains"/>
    <property type="match status" value="1"/>
</dbReference>
<evidence type="ECO:0000256" key="4">
    <source>
        <dbReference type="ARBA" id="ARBA00022857"/>
    </source>
</evidence>
<dbReference type="AlphaFoldDB" id="A0A923NCG5"/>
<dbReference type="InterPro" id="IPR036291">
    <property type="entry name" value="NAD(P)-bd_dom_sf"/>
</dbReference>
<feature type="binding site" evidence="9">
    <location>
        <begin position="74"/>
        <end position="76"/>
    </location>
    <ligand>
        <name>NAD(+)</name>
        <dbReference type="ChEBI" id="CHEBI:57540"/>
    </ligand>
</feature>
<comment type="catalytic activity">
    <reaction evidence="9">
        <text>(S)-2,3,4,5-tetrahydrodipicolinate + NAD(+) + H2O = (2S,4S)-4-hydroxy-2,3,4,5-tetrahydrodipicolinate + NADH + H(+)</text>
        <dbReference type="Rhea" id="RHEA:35323"/>
        <dbReference type="ChEBI" id="CHEBI:15377"/>
        <dbReference type="ChEBI" id="CHEBI:15378"/>
        <dbReference type="ChEBI" id="CHEBI:16845"/>
        <dbReference type="ChEBI" id="CHEBI:57540"/>
        <dbReference type="ChEBI" id="CHEBI:57945"/>
        <dbReference type="ChEBI" id="CHEBI:67139"/>
        <dbReference type="EC" id="1.17.1.8"/>
    </reaction>
</comment>
<comment type="subcellular location">
    <subcellularLocation>
        <location evidence="9">Cytoplasm</location>
    </subcellularLocation>
</comment>
<comment type="function">
    <text evidence="9">Catalyzes the conversion of 4-hydroxy-tetrahydrodipicolinate (HTPA) to tetrahydrodipicolinate.</text>
</comment>
<dbReference type="InterPro" id="IPR022663">
    <property type="entry name" value="DapB_C"/>
</dbReference>
<feature type="active site" description="Proton donor/acceptor" evidence="9">
    <location>
        <position position="131"/>
    </location>
</feature>
<dbReference type="GO" id="GO:0009089">
    <property type="term" value="P:lysine biosynthetic process via diaminopimelate"/>
    <property type="evidence" value="ECO:0007669"/>
    <property type="project" value="UniProtKB-UniRule"/>
</dbReference>
<feature type="domain" description="Dihydrodipicolinate reductase N-terminal" evidence="11">
    <location>
        <begin position="1"/>
        <end position="101"/>
    </location>
</feature>
<dbReference type="InterPro" id="IPR022664">
    <property type="entry name" value="DapB_N_CS"/>
</dbReference>
<evidence type="ECO:0000259" key="12">
    <source>
        <dbReference type="Pfam" id="PF05173"/>
    </source>
</evidence>
<keyword evidence="14" id="KW-1185">Reference proteome</keyword>
<feature type="active site" description="Proton donor" evidence="9">
    <location>
        <position position="135"/>
    </location>
</feature>
<name>A0A923NCG5_9FIRM</name>
<dbReference type="Gene3D" id="3.30.360.10">
    <property type="entry name" value="Dihydrodipicolinate Reductase, domain 2"/>
    <property type="match status" value="1"/>
</dbReference>
<dbReference type="HAMAP" id="MF_00102">
    <property type="entry name" value="DapB"/>
    <property type="match status" value="1"/>
</dbReference>
<evidence type="ECO:0000256" key="2">
    <source>
        <dbReference type="ARBA" id="ARBA00022490"/>
    </source>
</evidence>
<evidence type="ECO:0000256" key="3">
    <source>
        <dbReference type="ARBA" id="ARBA00022605"/>
    </source>
</evidence>
<dbReference type="NCBIfam" id="TIGR00036">
    <property type="entry name" value="dapB"/>
    <property type="match status" value="1"/>
</dbReference>
<comment type="catalytic activity">
    <reaction evidence="9">
        <text>(S)-2,3,4,5-tetrahydrodipicolinate + NADP(+) + H2O = (2S,4S)-4-hydroxy-2,3,4,5-tetrahydrodipicolinate + NADPH + H(+)</text>
        <dbReference type="Rhea" id="RHEA:35331"/>
        <dbReference type="ChEBI" id="CHEBI:15377"/>
        <dbReference type="ChEBI" id="CHEBI:15378"/>
        <dbReference type="ChEBI" id="CHEBI:16845"/>
        <dbReference type="ChEBI" id="CHEBI:57783"/>
        <dbReference type="ChEBI" id="CHEBI:58349"/>
        <dbReference type="ChEBI" id="CHEBI:67139"/>
        <dbReference type="EC" id="1.17.1.8"/>
    </reaction>
</comment>
<comment type="caution">
    <text evidence="13">The sequence shown here is derived from an EMBL/GenBank/DDBJ whole genome shotgun (WGS) entry which is preliminary data.</text>
</comment>
<dbReference type="RefSeq" id="WP_249286383.1">
    <property type="nucleotide sequence ID" value="NZ_JACRWC010000039.1"/>
</dbReference>
<evidence type="ECO:0000256" key="7">
    <source>
        <dbReference type="ARBA" id="ARBA00023027"/>
    </source>
</evidence>
<evidence type="ECO:0000313" key="13">
    <source>
        <dbReference type="EMBL" id="MBC5998874.1"/>
    </source>
</evidence>
<keyword evidence="8 9" id="KW-0457">Lysine biosynthesis</keyword>
<evidence type="ECO:0000256" key="10">
    <source>
        <dbReference type="NCBIfam" id="TIGR00036"/>
    </source>
</evidence>
<proteinExistence type="inferred from homology"/>
<protein>
    <recommendedName>
        <fullName evidence="9 10">4-hydroxy-tetrahydrodipicolinate reductase</fullName>
        <shortName evidence="9">HTPA reductase</shortName>
        <ecNumber evidence="9 10">1.17.1.8</ecNumber>
    </recommendedName>
</protein>
<dbReference type="GO" id="GO:0016726">
    <property type="term" value="F:oxidoreductase activity, acting on CH or CH2 groups, NAD or NADP as acceptor"/>
    <property type="evidence" value="ECO:0007669"/>
    <property type="project" value="UniProtKB-UniRule"/>
</dbReference>
<dbReference type="InterPro" id="IPR000846">
    <property type="entry name" value="DapB_N"/>
</dbReference>
<dbReference type="PANTHER" id="PTHR20836:SF7">
    <property type="entry name" value="4-HYDROXY-TETRAHYDRODIPICOLINATE REDUCTASE"/>
    <property type="match status" value="1"/>
</dbReference>
<keyword evidence="3 9" id="KW-0028">Amino-acid biosynthesis</keyword>
<evidence type="ECO:0000256" key="8">
    <source>
        <dbReference type="ARBA" id="ARBA00023154"/>
    </source>
</evidence>
<dbReference type="Gene3D" id="3.40.50.720">
    <property type="entry name" value="NAD(P)-binding Rossmann-like Domain"/>
    <property type="match status" value="1"/>
</dbReference>
<sequence length="236" mass="25084">MNVAVLGGGAMGHVLAQMIEEKDGFALAGMVDPLKGESLADLDDVDVVIDFSNPANLPMVMAYCEENKCPAVIATTGFSDEETAKIQALGREVPVVFSANYSLGINVMKRVVAEITPILEDTFDIEIIEKHHNKKLDAPSGTAKMLLSAANPDGAYDHVYGREGNRKRGKEIGIHAVRAGSIAGEHTVLYAGDDELLEIKHTAGSKKIFAAGALKAAAFAAEAKSGYYTMEDVLFG</sequence>
<comment type="similarity">
    <text evidence="1 9">Belongs to the DapB family.</text>
</comment>
<dbReference type="Pfam" id="PF05173">
    <property type="entry name" value="DapB_C"/>
    <property type="match status" value="1"/>
</dbReference>
<dbReference type="GO" id="GO:0019877">
    <property type="term" value="P:diaminopimelate biosynthetic process"/>
    <property type="evidence" value="ECO:0007669"/>
    <property type="project" value="UniProtKB-UniRule"/>
</dbReference>
<feature type="binding site" evidence="9">
    <location>
        <position position="32"/>
    </location>
    <ligand>
        <name>NAD(+)</name>
        <dbReference type="ChEBI" id="CHEBI:57540"/>
    </ligand>
</feature>
<comment type="caution">
    <text evidence="9">Was originally thought to be a dihydrodipicolinate reductase (DHDPR), catalyzing the conversion of dihydrodipicolinate to tetrahydrodipicolinate. However, it was shown in E.coli that the substrate of the enzymatic reaction is not dihydrodipicolinate (DHDP) but in fact (2S,4S)-4-hydroxy-2,3,4,5-tetrahydrodipicolinic acid (HTPA), the product released by the DapA-catalyzed reaction.</text>
</comment>
<dbReference type="PANTHER" id="PTHR20836">
    <property type="entry name" value="DIHYDRODIPICOLINATE REDUCTASE"/>
    <property type="match status" value="1"/>
</dbReference>
<dbReference type="PIRSF" id="PIRSF000161">
    <property type="entry name" value="DHPR"/>
    <property type="match status" value="1"/>
</dbReference>
<gene>
    <name evidence="9" type="primary">dapB</name>
    <name evidence="13" type="ORF">H8876_02515</name>
</gene>
<comment type="subunit">
    <text evidence="9">Homotetramer.</text>
</comment>
<feature type="binding site" evidence="9">
    <location>
        <begin position="141"/>
        <end position="142"/>
    </location>
    <ligand>
        <name>(S)-2,3,4,5-tetrahydrodipicolinate</name>
        <dbReference type="ChEBI" id="CHEBI:16845"/>
    </ligand>
</feature>
<reference evidence="13" key="1">
    <citation type="submission" date="2020-08" db="EMBL/GenBank/DDBJ databases">
        <authorList>
            <person name="Liu C."/>
            <person name="Sun Q."/>
        </authorList>
    </citation>
    <scope>NUCLEOTIDE SEQUENCE</scope>
    <source>
        <strain evidence="13">BX16</strain>
    </source>
</reference>
<keyword evidence="7 9" id="KW-0520">NAD</keyword>
<dbReference type="InterPro" id="IPR023940">
    <property type="entry name" value="DHDPR_bac"/>
</dbReference>
<dbReference type="GO" id="GO:0008839">
    <property type="term" value="F:4-hydroxy-tetrahydrodipicolinate reductase"/>
    <property type="evidence" value="ECO:0007669"/>
    <property type="project" value="UniProtKB-UniRule"/>
</dbReference>